<organism evidence="2 3">
    <name type="scientific">Marinobacter suaedae</name>
    <dbReference type="NCBI Taxonomy" id="3057675"/>
    <lineage>
        <taxon>Bacteria</taxon>
        <taxon>Pseudomonadati</taxon>
        <taxon>Pseudomonadota</taxon>
        <taxon>Gammaproteobacteria</taxon>
        <taxon>Pseudomonadales</taxon>
        <taxon>Marinobacteraceae</taxon>
        <taxon>Marinobacter</taxon>
    </lineage>
</organism>
<dbReference type="Proteomes" id="UP001168640">
    <property type="component" value="Unassembled WGS sequence"/>
</dbReference>
<keyword evidence="1" id="KW-0175">Coiled coil</keyword>
<dbReference type="EMBL" id="JAUMIS010000001">
    <property type="protein sequence ID" value="MDO3720472.1"/>
    <property type="molecule type" value="Genomic_DNA"/>
</dbReference>
<comment type="caution">
    <text evidence="2">The sequence shown here is derived from an EMBL/GenBank/DDBJ whole genome shotgun (WGS) entry which is preliminary data.</text>
</comment>
<protein>
    <recommendedName>
        <fullName evidence="4">Coiled coil domain-containing protein</fullName>
    </recommendedName>
</protein>
<evidence type="ECO:0000313" key="3">
    <source>
        <dbReference type="Proteomes" id="UP001168640"/>
    </source>
</evidence>
<evidence type="ECO:0008006" key="4">
    <source>
        <dbReference type="Google" id="ProtNLM"/>
    </source>
</evidence>
<proteinExistence type="predicted"/>
<evidence type="ECO:0000313" key="2">
    <source>
        <dbReference type="EMBL" id="MDO3720472.1"/>
    </source>
</evidence>
<keyword evidence="3" id="KW-1185">Reference proteome</keyword>
<gene>
    <name evidence="2" type="ORF">QVZ43_01990</name>
</gene>
<reference evidence="2" key="1">
    <citation type="submission" date="2023-07" db="EMBL/GenBank/DDBJ databases">
        <title>Marinobacter sp. chi1 genome sequencing and assembly.</title>
        <authorList>
            <person name="Park S."/>
        </authorList>
    </citation>
    <scope>NUCLEOTIDE SEQUENCE</scope>
    <source>
        <strain evidence="2">Chi1</strain>
    </source>
</reference>
<feature type="coiled-coil region" evidence="1">
    <location>
        <begin position="8"/>
        <end position="73"/>
    </location>
</feature>
<sequence length="93" mass="10536">MSLKDSLIQKLETQTERWSKEVESLRADAEKKKASAQDEQAEAEIQKEFSEKIQGVEDQIATARSKLDELKGASESQLESLKQRIESWLPGSK</sequence>
<name>A0ABT8VWV7_9GAMM</name>
<evidence type="ECO:0000256" key="1">
    <source>
        <dbReference type="SAM" id="Coils"/>
    </source>
</evidence>
<dbReference type="RefSeq" id="WP_302908667.1">
    <property type="nucleotide sequence ID" value="NZ_JAUMIS010000001.1"/>
</dbReference>
<accession>A0ABT8VWV7</accession>